<feature type="chain" id="PRO_5047547115" evidence="1">
    <location>
        <begin position="38"/>
        <end position="194"/>
    </location>
</feature>
<feature type="signal peptide" evidence="1">
    <location>
        <begin position="1"/>
        <end position="37"/>
    </location>
</feature>
<dbReference type="Pfam" id="PF07589">
    <property type="entry name" value="PEP-CTERM"/>
    <property type="match status" value="1"/>
</dbReference>
<dbReference type="NCBIfam" id="TIGR02595">
    <property type="entry name" value="PEP_CTERM"/>
    <property type="match status" value="1"/>
</dbReference>
<sequence>MTISPGPLLRHPSKNPEITMKVLPLLLALCFMSPAHAALITYAYTNKIENQHESYDAVGLFTVDDQRRGLVSATFTSIPVNFEWEGFVPLMYDQPVSDVGQLYENGFEPFTVGDASCFLYLDLFFLDAGEDIFHNLDKTAPFEGASVEVVSTHTGYFFIAGLNKVSTVDVPEPASTALFGLGLLGLVASRRKRC</sequence>
<name>A0ABY1ZPA3_9GAMM</name>
<evidence type="ECO:0000256" key="1">
    <source>
        <dbReference type="SAM" id="SignalP"/>
    </source>
</evidence>
<organism evidence="3 4">
    <name type="scientific">Marinobacter halodurans</name>
    <dbReference type="NCBI Taxonomy" id="2528979"/>
    <lineage>
        <taxon>Bacteria</taxon>
        <taxon>Pseudomonadati</taxon>
        <taxon>Pseudomonadota</taxon>
        <taxon>Gammaproteobacteria</taxon>
        <taxon>Pseudomonadales</taxon>
        <taxon>Marinobacteraceae</taxon>
        <taxon>Marinobacter</taxon>
    </lineage>
</organism>
<evidence type="ECO:0000313" key="3">
    <source>
        <dbReference type="EMBL" id="TBW58423.1"/>
    </source>
</evidence>
<evidence type="ECO:0000259" key="2">
    <source>
        <dbReference type="Pfam" id="PF07589"/>
    </source>
</evidence>
<proteinExistence type="predicted"/>
<feature type="domain" description="Ice-binding protein C-terminal" evidence="2">
    <location>
        <begin position="169"/>
        <end position="191"/>
    </location>
</feature>
<accession>A0ABY1ZPA3</accession>
<evidence type="ECO:0000313" key="4">
    <source>
        <dbReference type="Proteomes" id="UP000313645"/>
    </source>
</evidence>
<protein>
    <submittedName>
        <fullName evidence="3">PEP-CTERM sorting domain-containing protein</fullName>
    </submittedName>
</protein>
<keyword evidence="4" id="KW-1185">Reference proteome</keyword>
<keyword evidence="1" id="KW-0732">Signal</keyword>
<gene>
    <name evidence="3" type="ORF">EZI54_03290</name>
</gene>
<dbReference type="Proteomes" id="UP000313645">
    <property type="component" value="Unassembled WGS sequence"/>
</dbReference>
<reference evidence="3 4" key="1">
    <citation type="submission" date="2019-02" db="EMBL/GenBank/DDBJ databases">
        <title>Marinobacter halodurans sp. nov., a marine bacterium isolated from sea tidal flat.</title>
        <authorList>
            <person name="Yoo Y."/>
            <person name="Lee D.W."/>
            <person name="Kim B.S."/>
            <person name="Kim J.-J."/>
        </authorList>
    </citation>
    <scope>NUCLEOTIDE SEQUENCE [LARGE SCALE GENOMIC DNA]</scope>
    <source>
        <strain evidence="3 4">YJ-S3-2</strain>
    </source>
</reference>
<comment type="caution">
    <text evidence="3">The sequence shown here is derived from an EMBL/GenBank/DDBJ whole genome shotgun (WGS) entry which is preliminary data.</text>
</comment>
<dbReference type="EMBL" id="SJDL01000004">
    <property type="protein sequence ID" value="TBW58423.1"/>
    <property type="molecule type" value="Genomic_DNA"/>
</dbReference>
<dbReference type="InterPro" id="IPR013424">
    <property type="entry name" value="Ice-binding_C"/>
</dbReference>